<gene>
    <name evidence="1" type="ORF">BaRGS_00001600</name>
</gene>
<proteinExistence type="predicted"/>
<dbReference type="Proteomes" id="UP001519460">
    <property type="component" value="Unassembled WGS sequence"/>
</dbReference>
<organism evidence="1 2">
    <name type="scientific">Batillaria attramentaria</name>
    <dbReference type="NCBI Taxonomy" id="370345"/>
    <lineage>
        <taxon>Eukaryota</taxon>
        <taxon>Metazoa</taxon>
        <taxon>Spiralia</taxon>
        <taxon>Lophotrochozoa</taxon>
        <taxon>Mollusca</taxon>
        <taxon>Gastropoda</taxon>
        <taxon>Caenogastropoda</taxon>
        <taxon>Sorbeoconcha</taxon>
        <taxon>Cerithioidea</taxon>
        <taxon>Batillariidae</taxon>
        <taxon>Batillaria</taxon>
    </lineage>
</organism>
<accession>A0ABD0M6T8</accession>
<dbReference type="AlphaFoldDB" id="A0ABD0M6T8"/>
<name>A0ABD0M6T8_9CAEN</name>
<comment type="caution">
    <text evidence="1">The sequence shown here is derived from an EMBL/GenBank/DDBJ whole genome shotgun (WGS) entry which is preliminary data.</text>
</comment>
<protein>
    <submittedName>
        <fullName evidence="1">Uncharacterized protein</fullName>
    </submittedName>
</protein>
<dbReference type="EMBL" id="JACVVK020000004">
    <property type="protein sequence ID" value="KAK7507665.1"/>
    <property type="molecule type" value="Genomic_DNA"/>
</dbReference>
<keyword evidence="2" id="KW-1185">Reference proteome</keyword>
<sequence>MLTKSLSVSVCFPDRNGGIRNTVSGGYEPLAEAVSSRAAAEMTMARPVFCLQHLSAFSITWHSGRQSDTMATQQNSRGFQPVVGVVISLKQKAASAQSFVHDVLTGHRMSQRQQLRAERNLGPLFCLSISPGAPTPAALFQRLSGSKIKLRLASERDEDLIAPTISSTRRIPVMNHVVCEMTELSARAQSAVTF</sequence>
<evidence type="ECO:0000313" key="2">
    <source>
        <dbReference type="Proteomes" id="UP001519460"/>
    </source>
</evidence>
<evidence type="ECO:0000313" key="1">
    <source>
        <dbReference type="EMBL" id="KAK7507665.1"/>
    </source>
</evidence>
<reference evidence="1 2" key="1">
    <citation type="journal article" date="2023" name="Sci. Data">
        <title>Genome assembly of the Korean intertidal mud-creeper Batillaria attramentaria.</title>
        <authorList>
            <person name="Patra A.K."/>
            <person name="Ho P.T."/>
            <person name="Jun S."/>
            <person name="Lee S.J."/>
            <person name="Kim Y."/>
            <person name="Won Y.J."/>
        </authorList>
    </citation>
    <scope>NUCLEOTIDE SEQUENCE [LARGE SCALE GENOMIC DNA]</scope>
    <source>
        <strain evidence="1">Wonlab-2016</strain>
    </source>
</reference>